<comment type="caution">
    <text evidence="1">The sequence shown here is derived from an EMBL/GenBank/DDBJ whole genome shotgun (WGS) entry which is preliminary data.</text>
</comment>
<evidence type="ECO:0008006" key="2">
    <source>
        <dbReference type="Google" id="ProtNLM"/>
    </source>
</evidence>
<gene>
    <name evidence="1" type="ORF">LCGC14_0955600</name>
</gene>
<dbReference type="AlphaFoldDB" id="A0A0F9QZA2"/>
<sequence>MVNIGLLGDISVGKTSLLRLFVRYLKKGDIEKVQGGIKCSVVKADFSGEATVPGGDKEDALNEKETKTIHPNRIVFREDSNNKAHTIFSPGGDRHRSVVRMGIITISRISTVIVGVFSLDRDLETQFEFFNDIRFFPDKIHVCLNKFDLLEGDKEKRLEEIKQKINDFFTKRSIEVIDIYLTCGETVEGFEEVEAYNDRVAEMILKIVKNF</sequence>
<dbReference type="InterPro" id="IPR027417">
    <property type="entry name" value="P-loop_NTPase"/>
</dbReference>
<reference evidence="1" key="1">
    <citation type="journal article" date="2015" name="Nature">
        <title>Complex archaea that bridge the gap between prokaryotes and eukaryotes.</title>
        <authorList>
            <person name="Spang A."/>
            <person name="Saw J.H."/>
            <person name="Jorgensen S.L."/>
            <person name="Zaremba-Niedzwiedzka K."/>
            <person name="Martijn J."/>
            <person name="Lind A.E."/>
            <person name="van Eijk R."/>
            <person name="Schleper C."/>
            <person name="Guy L."/>
            <person name="Ettema T.J."/>
        </authorList>
    </citation>
    <scope>NUCLEOTIDE SEQUENCE</scope>
</reference>
<name>A0A0F9QZA2_9ZZZZ</name>
<accession>A0A0F9QZA2</accession>
<protein>
    <recommendedName>
        <fullName evidence="2">G domain-containing protein</fullName>
    </recommendedName>
</protein>
<evidence type="ECO:0000313" key="1">
    <source>
        <dbReference type="EMBL" id="KKN18451.1"/>
    </source>
</evidence>
<proteinExistence type="predicted"/>
<dbReference type="Gene3D" id="3.40.50.300">
    <property type="entry name" value="P-loop containing nucleotide triphosphate hydrolases"/>
    <property type="match status" value="1"/>
</dbReference>
<organism evidence="1">
    <name type="scientific">marine sediment metagenome</name>
    <dbReference type="NCBI Taxonomy" id="412755"/>
    <lineage>
        <taxon>unclassified sequences</taxon>
        <taxon>metagenomes</taxon>
        <taxon>ecological metagenomes</taxon>
    </lineage>
</organism>
<dbReference type="EMBL" id="LAZR01003425">
    <property type="protein sequence ID" value="KKN18451.1"/>
    <property type="molecule type" value="Genomic_DNA"/>
</dbReference>
<dbReference type="SUPFAM" id="SSF52540">
    <property type="entry name" value="P-loop containing nucleoside triphosphate hydrolases"/>
    <property type="match status" value="1"/>
</dbReference>